<keyword evidence="2" id="KW-1185">Reference proteome</keyword>
<protein>
    <recommendedName>
        <fullName evidence="3">Asparagine synthetase B</fullName>
    </recommendedName>
</protein>
<evidence type="ECO:0000313" key="1">
    <source>
        <dbReference type="EMBL" id="BAH38297.1"/>
    </source>
</evidence>
<organism evidence="1 2">
    <name type="scientific">Gemmatimonas aurantiaca (strain DSM 14586 / JCM 11422 / NBRC 100505 / T-27)</name>
    <dbReference type="NCBI Taxonomy" id="379066"/>
    <lineage>
        <taxon>Bacteria</taxon>
        <taxon>Pseudomonadati</taxon>
        <taxon>Gemmatimonadota</taxon>
        <taxon>Gemmatimonadia</taxon>
        <taxon>Gemmatimonadales</taxon>
        <taxon>Gemmatimonadaceae</taxon>
        <taxon>Gemmatimonas</taxon>
    </lineage>
</organism>
<dbReference type="AlphaFoldDB" id="C1A7T7"/>
<evidence type="ECO:0008006" key="3">
    <source>
        <dbReference type="Google" id="ProtNLM"/>
    </source>
</evidence>
<dbReference type="eggNOG" id="ENOG502Z7SQ">
    <property type="taxonomic scope" value="Bacteria"/>
</dbReference>
<sequence>MSMILSRFRWRRWPSGSTLLRHAFAVLFVAFSARSAAAQHLLLPMDDAQRNHLKAYGVTYSAIKGGQKAEWLLNYRGGAFLLPDVPDLRKRAALDGVSVEAMTDADVAAARAEIAGGNMDAVVLERAPRIAIYRPVDQPPWDDAVTLALTYAGIEFTSVWDDDVMKGDLSKYDWVHLHHEDFTGQYNKLYLAYRDAPWFVAQRERDLATGRRFGKNDIPGLKKAVADNIRGFVDRGGFLFAMCGATESLDLSIASLMVDIAGPFSDGTPPAPDADAKLDWTRTLAFAGAHIEPSPYVNALSDIDGHQVNVPSRRQPLGTFTLFGFSAKLDPVATMLVQDHRTVITDFYGVTTSFNRAVVKPGVTVLAQEEGAPWTKYLHGDYGKGSWTFLGGHDPEDPQHAIGSAPTDLSLHPNSPGYRLILNNVLFPAAKKKPRKT</sequence>
<evidence type="ECO:0000313" key="2">
    <source>
        <dbReference type="Proteomes" id="UP000002209"/>
    </source>
</evidence>
<gene>
    <name evidence="1" type="ordered locus">GAU_1255</name>
</gene>
<accession>C1A7T7</accession>
<dbReference type="KEGG" id="gau:GAU_1255"/>
<dbReference type="EMBL" id="AP009153">
    <property type="protein sequence ID" value="BAH38297.1"/>
    <property type="molecule type" value="Genomic_DNA"/>
</dbReference>
<dbReference type="STRING" id="379066.GAU_1255"/>
<reference evidence="2" key="1">
    <citation type="submission" date="2006-03" db="EMBL/GenBank/DDBJ databases">
        <title>Complete genome sequence of Gemmatimonas aurantiaca T-27 that represents a novel phylum Gemmatimonadetes.</title>
        <authorList>
            <person name="Takasaki K."/>
            <person name="Ichikawa N."/>
            <person name="Miura H."/>
            <person name="Matsushita S."/>
            <person name="Watanabe Y."/>
            <person name="Oguchi A."/>
            <person name="Ankai A."/>
            <person name="Yashiro I."/>
            <person name="Takahashi M."/>
            <person name="Terui Y."/>
            <person name="Fukui S."/>
            <person name="Yokoyama H."/>
            <person name="Tanikawa S."/>
            <person name="Hanada S."/>
            <person name="Kamagata Y."/>
            <person name="Fujita N."/>
        </authorList>
    </citation>
    <scope>NUCLEOTIDE SEQUENCE [LARGE SCALE GENOMIC DNA]</scope>
    <source>
        <strain evidence="2">T-27 / DSM 14586 / JCM 11422 / NBRC 100505</strain>
    </source>
</reference>
<proteinExistence type="predicted"/>
<dbReference type="HOGENOM" id="CLU_657003_0_0_0"/>
<name>C1A7T7_GEMAT</name>
<dbReference type="Proteomes" id="UP000002209">
    <property type="component" value="Chromosome"/>
</dbReference>